<keyword evidence="9 10" id="KW-0472">Membrane</keyword>
<dbReference type="EMBL" id="JARZHI010000005">
    <property type="protein sequence ID" value="MDI1429520.1"/>
    <property type="molecule type" value="Genomic_DNA"/>
</dbReference>
<dbReference type="InterPro" id="IPR003661">
    <property type="entry name" value="HisK_dim/P_dom"/>
</dbReference>
<feature type="transmembrane region" description="Helical" evidence="10">
    <location>
        <begin position="149"/>
        <end position="167"/>
    </location>
</feature>
<feature type="domain" description="Histidine kinase" evidence="11">
    <location>
        <begin position="234"/>
        <end position="439"/>
    </location>
</feature>
<evidence type="ECO:0000256" key="10">
    <source>
        <dbReference type="SAM" id="Phobius"/>
    </source>
</evidence>
<protein>
    <recommendedName>
        <fullName evidence="3">histidine kinase</fullName>
        <ecNumber evidence="3">2.7.13.3</ecNumber>
    </recommendedName>
</protein>
<dbReference type="InterPro" id="IPR003594">
    <property type="entry name" value="HATPase_dom"/>
</dbReference>
<dbReference type="PANTHER" id="PTHR45436:SF5">
    <property type="entry name" value="SENSOR HISTIDINE KINASE TRCS"/>
    <property type="match status" value="1"/>
</dbReference>
<name>A0ABT6NMH7_9BACT</name>
<evidence type="ECO:0000259" key="11">
    <source>
        <dbReference type="PROSITE" id="PS50109"/>
    </source>
</evidence>
<keyword evidence="13" id="KW-1185">Reference proteome</keyword>
<keyword evidence="8 10" id="KW-1133">Transmembrane helix</keyword>
<comment type="catalytic activity">
    <reaction evidence="1">
        <text>ATP + protein L-histidine = ADP + protein N-phospho-L-histidine.</text>
        <dbReference type="EC" id="2.7.13.3"/>
    </reaction>
</comment>
<dbReference type="SMART" id="SM00388">
    <property type="entry name" value="HisKA"/>
    <property type="match status" value="1"/>
</dbReference>
<gene>
    <name evidence="12" type="ORF">QHF89_08440</name>
</gene>
<dbReference type="PROSITE" id="PS50109">
    <property type="entry name" value="HIS_KIN"/>
    <property type="match status" value="1"/>
</dbReference>
<dbReference type="InterPro" id="IPR005467">
    <property type="entry name" value="His_kinase_dom"/>
</dbReference>
<dbReference type="InterPro" id="IPR004358">
    <property type="entry name" value="Sig_transdc_His_kin-like_C"/>
</dbReference>
<dbReference type="Gene3D" id="1.10.287.130">
    <property type="match status" value="1"/>
</dbReference>
<dbReference type="InterPro" id="IPR036890">
    <property type="entry name" value="HATPase_C_sf"/>
</dbReference>
<dbReference type="InterPro" id="IPR050428">
    <property type="entry name" value="TCS_sensor_his_kinase"/>
</dbReference>
<reference evidence="12 13" key="1">
    <citation type="submission" date="2023-04" db="EMBL/GenBank/DDBJ databases">
        <title>The genome sequence of Polyangium sorediatum DSM14670.</title>
        <authorList>
            <person name="Zhang X."/>
        </authorList>
    </citation>
    <scope>NUCLEOTIDE SEQUENCE [LARGE SCALE GENOMIC DNA]</scope>
    <source>
        <strain evidence="12 13">DSM 14670</strain>
    </source>
</reference>
<dbReference type="GO" id="GO:0016301">
    <property type="term" value="F:kinase activity"/>
    <property type="evidence" value="ECO:0007669"/>
    <property type="project" value="UniProtKB-KW"/>
</dbReference>
<dbReference type="PRINTS" id="PR00344">
    <property type="entry name" value="BCTRLSENSOR"/>
</dbReference>
<comment type="subcellular location">
    <subcellularLocation>
        <location evidence="2">Membrane</location>
    </subcellularLocation>
</comment>
<dbReference type="SMART" id="SM00387">
    <property type="entry name" value="HATPase_c"/>
    <property type="match status" value="1"/>
</dbReference>
<dbReference type="CDD" id="cd00082">
    <property type="entry name" value="HisKA"/>
    <property type="match status" value="1"/>
</dbReference>
<evidence type="ECO:0000256" key="2">
    <source>
        <dbReference type="ARBA" id="ARBA00004370"/>
    </source>
</evidence>
<dbReference type="InterPro" id="IPR036097">
    <property type="entry name" value="HisK_dim/P_sf"/>
</dbReference>
<evidence type="ECO:0000313" key="13">
    <source>
        <dbReference type="Proteomes" id="UP001160301"/>
    </source>
</evidence>
<evidence type="ECO:0000313" key="12">
    <source>
        <dbReference type="EMBL" id="MDI1429520.1"/>
    </source>
</evidence>
<dbReference type="SUPFAM" id="SSF47384">
    <property type="entry name" value="Homodimeric domain of signal transducing histidine kinase"/>
    <property type="match status" value="1"/>
</dbReference>
<organism evidence="12 13">
    <name type="scientific">Polyangium sorediatum</name>
    <dbReference type="NCBI Taxonomy" id="889274"/>
    <lineage>
        <taxon>Bacteria</taxon>
        <taxon>Pseudomonadati</taxon>
        <taxon>Myxococcota</taxon>
        <taxon>Polyangia</taxon>
        <taxon>Polyangiales</taxon>
        <taxon>Polyangiaceae</taxon>
        <taxon>Polyangium</taxon>
    </lineage>
</organism>
<keyword evidence="5" id="KW-0808">Transferase</keyword>
<dbReference type="Pfam" id="PF02518">
    <property type="entry name" value="HATPase_c"/>
    <property type="match status" value="1"/>
</dbReference>
<evidence type="ECO:0000256" key="9">
    <source>
        <dbReference type="ARBA" id="ARBA00023136"/>
    </source>
</evidence>
<sequence length="446" mass="46754">MGMHSSSTEPRSGTLVGRVAIVAALSAVGGGLLAAASAVTLAEAAVVRADDRRLRDEALEILAEVEKHPAEDALARLIEEERHELAPAGLRLAVRRDGAHVGGDASLPLRGEGCSTESGAVELRLCVATRGAFATVIAANEVPSLGGRAMGVIALSAVVVAALIGALTSRRLARWAVGPLARLETRLGAAPMDEAVDLGADEGVREIDALRTTLRALLDRRAEALRAARLFAAGAAHELRTPLTTLSGELELLTEGSLPAPELDRIEGLRATTARIAALVERLLMFARVGAAEAMRHDAVELGDLLEERKQRLPADLSARLSCEPRAPALVRGDESLLAVLCDNVVSNALLHGGRGPVRVVLDEREGDVVLDVIDEGPGVPASERARLFEPFQRGIGAGPGAGLGLALVSQIARAHGGRVLFVDRERGAHLCVCLPRWMPREGRGA</sequence>
<dbReference type="SUPFAM" id="SSF55874">
    <property type="entry name" value="ATPase domain of HSP90 chaperone/DNA topoisomerase II/histidine kinase"/>
    <property type="match status" value="1"/>
</dbReference>
<evidence type="ECO:0000256" key="8">
    <source>
        <dbReference type="ARBA" id="ARBA00022989"/>
    </source>
</evidence>
<proteinExistence type="predicted"/>
<accession>A0ABT6NMH7</accession>
<dbReference type="Pfam" id="PF00512">
    <property type="entry name" value="HisKA"/>
    <property type="match status" value="1"/>
</dbReference>
<keyword evidence="6 10" id="KW-0812">Transmembrane</keyword>
<evidence type="ECO:0000256" key="4">
    <source>
        <dbReference type="ARBA" id="ARBA00022553"/>
    </source>
</evidence>
<keyword evidence="4" id="KW-0597">Phosphoprotein</keyword>
<evidence type="ECO:0000256" key="5">
    <source>
        <dbReference type="ARBA" id="ARBA00022679"/>
    </source>
</evidence>
<dbReference type="CDD" id="cd00075">
    <property type="entry name" value="HATPase"/>
    <property type="match status" value="1"/>
</dbReference>
<evidence type="ECO:0000256" key="7">
    <source>
        <dbReference type="ARBA" id="ARBA00022777"/>
    </source>
</evidence>
<comment type="caution">
    <text evidence="12">The sequence shown here is derived from an EMBL/GenBank/DDBJ whole genome shotgun (WGS) entry which is preliminary data.</text>
</comment>
<evidence type="ECO:0000256" key="1">
    <source>
        <dbReference type="ARBA" id="ARBA00000085"/>
    </source>
</evidence>
<keyword evidence="7 12" id="KW-0418">Kinase</keyword>
<dbReference type="Gene3D" id="3.30.565.10">
    <property type="entry name" value="Histidine kinase-like ATPase, C-terminal domain"/>
    <property type="match status" value="1"/>
</dbReference>
<evidence type="ECO:0000256" key="3">
    <source>
        <dbReference type="ARBA" id="ARBA00012438"/>
    </source>
</evidence>
<dbReference type="Proteomes" id="UP001160301">
    <property type="component" value="Unassembled WGS sequence"/>
</dbReference>
<evidence type="ECO:0000256" key="6">
    <source>
        <dbReference type="ARBA" id="ARBA00022692"/>
    </source>
</evidence>
<dbReference type="PANTHER" id="PTHR45436">
    <property type="entry name" value="SENSOR HISTIDINE KINASE YKOH"/>
    <property type="match status" value="1"/>
</dbReference>
<dbReference type="RefSeq" id="WP_136967599.1">
    <property type="nucleotide sequence ID" value="NZ_JARZHI010000005.1"/>
</dbReference>
<dbReference type="EC" id="2.7.13.3" evidence="3"/>